<dbReference type="Proteomes" id="UP001501337">
    <property type="component" value="Unassembled WGS sequence"/>
</dbReference>
<accession>A0ABP7Q5P8</accession>
<feature type="compositionally biased region" description="Basic and acidic residues" evidence="4">
    <location>
        <begin position="201"/>
        <end position="210"/>
    </location>
</feature>
<dbReference type="RefSeq" id="WP_344809169.1">
    <property type="nucleotide sequence ID" value="NZ_BAABBO010000019.1"/>
</dbReference>
<dbReference type="InterPro" id="IPR042214">
    <property type="entry name" value="TruD_catalytic"/>
</dbReference>
<gene>
    <name evidence="6" type="primary">truD</name>
    <name evidence="6" type="ORF">GCM10022278_36870</name>
</gene>
<dbReference type="PROSITE" id="PS01268">
    <property type="entry name" value="UPF0024"/>
    <property type="match status" value="1"/>
</dbReference>
<dbReference type="InterPro" id="IPR050170">
    <property type="entry name" value="TruD_pseudoU_synthase"/>
</dbReference>
<proteinExistence type="inferred from homology"/>
<dbReference type="SUPFAM" id="SSF55120">
    <property type="entry name" value="Pseudouridine synthase"/>
    <property type="match status" value="1"/>
</dbReference>
<evidence type="ECO:0000256" key="3">
    <source>
        <dbReference type="ARBA" id="ARBA00023235"/>
    </source>
</evidence>
<evidence type="ECO:0000256" key="2">
    <source>
        <dbReference type="ARBA" id="ARBA00022694"/>
    </source>
</evidence>
<dbReference type="PROSITE" id="PS50984">
    <property type="entry name" value="TRUD"/>
    <property type="match status" value="1"/>
</dbReference>
<comment type="similarity">
    <text evidence="1">Belongs to the pseudouridine synthase TruD family.</text>
</comment>
<dbReference type="PANTHER" id="PTHR47811">
    <property type="entry name" value="TRNA PSEUDOURIDINE SYNTHASE D"/>
    <property type="match status" value="1"/>
</dbReference>
<dbReference type="EMBL" id="BAABBO010000019">
    <property type="protein sequence ID" value="GAA3976633.1"/>
    <property type="molecule type" value="Genomic_DNA"/>
</dbReference>
<feature type="domain" description="TRUD" evidence="5">
    <location>
        <begin position="170"/>
        <end position="322"/>
    </location>
</feature>
<sequence>MPSPEKLADDLARIDRYICPPKYATPPLEAHWKIVPEDFIVEERWQPETEEGEHHLLKVRKRLQNTQWVADSIAAFAGVRQVDVGFFGLKDRQAVTSQWFSIYLGKRDAPDWRDWALEGCEILHIGRYAKKLRRGEHVGNDFRITLRDIPAGSVVQTAVEADLEYLRLEGFPNYFGSQRFGFDHGNLTQFELNFCQPAADSREATRDTRGRRGRGGKGKGRRINPMYISAARAHLFNCLLASRQAAGFARTLVEGDEALAADASSMSGPAGLLPGGPLRHNTPEAPLASEIFRQQAWGDYTGWLEALHSQGERDTPRALWMTPTDLSWDWQDGALVVCFGLPPGAYASVALSQVAHLIQDARPRNETTSFQ</sequence>
<keyword evidence="7" id="KW-1185">Reference proteome</keyword>
<organism evidence="6 7">
    <name type="scientific">Allohahella marinimesophila</name>
    <dbReference type="NCBI Taxonomy" id="1054972"/>
    <lineage>
        <taxon>Bacteria</taxon>
        <taxon>Pseudomonadati</taxon>
        <taxon>Pseudomonadota</taxon>
        <taxon>Gammaproteobacteria</taxon>
        <taxon>Oceanospirillales</taxon>
        <taxon>Hahellaceae</taxon>
        <taxon>Allohahella</taxon>
    </lineage>
</organism>
<dbReference type="Gene3D" id="3.30.2350.20">
    <property type="entry name" value="TruD, catalytic domain"/>
    <property type="match status" value="1"/>
</dbReference>
<dbReference type="InterPro" id="IPR020119">
    <property type="entry name" value="PsdUridine_synth_TruD_CS"/>
</dbReference>
<feature type="compositionally biased region" description="Basic residues" evidence="4">
    <location>
        <begin position="211"/>
        <end position="221"/>
    </location>
</feature>
<protein>
    <submittedName>
        <fullName evidence="6">tRNA pseudouridine(13) synthase TruD</fullName>
    </submittedName>
</protein>
<comment type="caution">
    <text evidence="6">The sequence shown here is derived from an EMBL/GenBank/DDBJ whole genome shotgun (WGS) entry which is preliminary data.</text>
</comment>
<dbReference type="InterPro" id="IPR043165">
    <property type="entry name" value="TruD_insert_sf"/>
</dbReference>
<keyword evidence="3" id="KW-0413">Isomerase</keyword>
<dbReference type="PANTHER" id="PTHR47811:SF1">
    <property type="entry name" value="TRNA PSEUDOURIDINE SYNTHASE D"/>
    <property type="match status" value="1"/>
</dbReference>
<feature type="region of interest" description="Disordered" evidence="4">
    <location>
        <begin position="201"/>
        <end position="221"/>
    </location>
</feature>
<evidence type="ECO:0000256" key="1">
    <source>
        <dbReference type="ARBA" id="ARBA00007953"/>
    </source>
</evidence>
<dbReference type="InterPro" id="IPR020103">
    <property type="entry name" value="PsdUridine_synth_cat_dom_sf"/>
</dbReference>
<dbReference type="InterPro" id="IPR011760">
    <property type="entry name" value="PsdUridine_synth_TruD_insert"/>
</dbReference>
<keyword evidence="2" id="KW-0819">tRNA processing</keyword>
<dbReference type="Pfam" id="PF01142">
    <property type="entry name" value="TruD"/>
    <property type="match status" value="1"/>
</dbReference>
<evidence type="ECO:0000313" key="6">
    <source>
        <dbReference type="EMBL" id="GAA3976633.1"/>
    </source>
</evidence>
<evidence type="ECO:0000313" key="7">
    <source>
        <dbReference type="Proteomes" id="UP001501337"/>
    </source>
</evidence>
<name>A0ABP7Q5P8_9GAMM</name>
<evidence type="ECO:0000256" key="4">
    <source>
        <dbReference type="SAM" id="MobiDB-lite"/>
    </source>
</evidence>
<dbReference type="InterPro" id="IPR001656">
    <property type="entry name" value="PsdUridine_synth_TruD"/>
</dbReference>
<evidence type="ECO:0000259" key="5">
    <source>
        <dbReference type="PROSITE" id="PS50984"/>
    </source>
</evidence>
<reference evidence="7" key="1">
    <citation type="journal article" date="2019" name="Int. J. Syst. Evol. Microbiol.">
        <title>The Global Catalogue of Microorganisms (GCM) 10K type strain sequencing project: providing services to taxonomists for standard genome sequencing and annotation.</title>
        <authorList>
            <consortium name="The Broad Institute Genomics Platform"/>
            <consortium name="The Broad Institute Genome Sequencing Center for Infectious Disease"/>
            <person name="Wu L."/>
            <person name="Ma J."/>
        </authorList>
    </citation>
    <scope>NUCLEOTIDE SEQUENCE [LARGE SCALE GENOMIC DNA]</scope>
    <source>
        <strain evidence="7">JCM 17555</strain>
    </source>
</reference>
<dbReference type="Gene3D" id="3.30.2340.10">
    <property type="entry name" value="TruD, insertion domain"/>
    <property type="match status" value="1"/>
</dbReference>